<name>A0A0G1RDU8_9BACT</name>
<comment type="cofactor">
    <cofactor evidence="1">
        <name>FAD</name>
        <dbReference type="ChEBI" id="CHEBI:57692"/>
    </cofactor>
</comment>
<feature type="transmembrane region" description="Helical" evidence="13">
    <location>
        <begin position="123"/>
        <end position="144"/>
    </location>
</feature>
<evidence type="ECO:0000256" key="7">
    <source>
        <dbReference type="ARBA" id="ARBA00022827"/>
    </source>
</evidence>
<dbReference type="InterPro" id="IPR013112">
    <property type="entry name" value="FAD-bd_8"/>
</dbReference>
<dbReference type="InterPro" id="IPR013130">
    <property type="entry name" value="Fe3_Rdtase_TM_dom"/>
</dbReference>
<feature type="transmembrane region" description="Helical" evidence="13">
    <location>
        <begin position="47"/>
        <end position="68"/>
    </location>
</feature>
<evidence type="ECO:0000256" key="13">
    <source>
        <dbReference type="SAM" id="Phobius"/>
    </source>
</evidence>
<dbReference type="GO" id="GO:0051537">
    <property type="term" value="F:2 iron, 2 sulfur cluster binding"/>
    <property type="evidence" value="ECO:0007669"/>
    <property type="project" value="UniProtKB-KW"/>
</dbReference>
<gene>
    <name evidence="15" type="ORF">UX78_C0022G0015</name>
</gene>
<dbReference type="SUPFAM" id="SSF52343">
    <property type="entry name" value="Ferredoxin reductase-like, C-terminal NADP-linked domain"/>
    <property type="match status" value="1"/>
</dbReference>
<dbReference type="InterPro" id="IPR001433">
    <property type="entry name" value="OxRdtase_FAD/NAD-bd"/>
</dbReference>
<dbReference type="PROSITE" id="PS51384">
    <property type="entry name" value="FAD_FR"/>
    <property type="match status" value="1"/>
</dbReference>
<keyword evidence="4 13" id="KW-0812">Transmembrane</keyword>
<feature type="transmembrane region" description="Helical" evidence="13">
    <location>
        <begin position="80"/>
        <end position="103"/>
    </location>
</feature>
<dbReference type="PRINTS" id="PR00409">
    <property type="entry name" value="PHDIOXRDTASE"/>
</dbReference>
<protein>
    <submittedName>
        <fullName evidence="15">Oxidoreductase, FAD-binding protein</fullName>
    </submittedName>
</protein>
<dbReference type="InterPro" id="IPR039261">
    <property type="entry name" value="FNR_nucleotide-bd"/>
</dbReference>
<keyword evidence="5" id="KW-0001">2Fe-2S</keyword>
<evidence type="ECO:0000256" key="5">
    <source>
        <dbReference type="ARBA" id="ARBA00022714"/>
    </source>
</evidence>
<keyword evidence="11" id="KW-0411">Iron-sulfur</keyword>
<dbReference type="GO" id="GO:0046872">
    <property type="term" value="F:metal ion binding"/>
    <property type="evidence" value="ECO:0007669"/>
    <property type="project" value="UniProtKB-KW"/>
</dbReference>
<keyword evidence="9" id="KW-0560">Oxidoreductase</keyword>
<keyword evidence="8 13" id="KW-1133">Transmembrane helix</keyword>
<dbReference type="InterPro" id="IPR017927">
    <property type="entry name" value="FAD-bd_FR_type"/>
</dbReference>
<dbReference type="Gene3D" id="3.40.50.80">
    <property type="entry name" value="Nucleotide-binding domain of ferredoxin-NADP reductase (FNR) module"/>
    <property type="match status" value="1"/>
</dbReference>
<evidence type="ECO:0000256" key="6">
    <source>
        <dbReference type="ARBA" id="ARBA00022723"/>
    </source>
</evidence>
<keyword evidence="6" id="KW-0479">Metal-binding</keyword>
<dbReference type="Gene3D" id="2.40.30.10">
    <property type="entry name" value="Translation factors"/>
    <property type="match status" value="1"/>
</dbReference>
<dbReference type="PANTHER" id="PTHR47354">
    <property type="entry name" value="NADH OXIDOREDUCTASE HCR"/>
    <property type="match status" value="1"/>
</dbReference>
<dbReference type="GO" id="GO:0050660">
    <property type="term" value="F:flavin adenine dinucleotide binding"/>
    <property type="evidence" value="ECO:0007669"/>
    <property type="project" value="TreeGrafter"/>
</dbReference>
<evidence type="ECO:0000313" key="16">
    <source>
        <dbReference type="Proteomes" id="UP000034607"/>
    </source>
</evidence>
<reference evidence="15 16" key="1">
    <citation type="journal article" date="2015" name="Nature">
        <title>rRNA introns, odd ribosomes, and small enigmatic genomes across a large radiation of phyla.</title>
        <authorList>
            <person name="Brown C.T."/>
            <person name="Hug L.A."/>
            <person name="Thomas B.C."/>
            <person name="Sharon I."/>
            <person name="Castelle C.J."/>
            <person name="Singh A."/>
            <person name="Wilkins M.J."/>
            <person name="Williams K.H."/>
            <person name="Banfield J.F."/>
        </authorList>
    </citation>
    <scope>NUCLEOTIDE SEQUENCE [LARGE SCALE GENOMIC DNA]</scope>
</reference>
<dbReference type="SUPFAM" id="SSF63380">
    <property type="entry name" value="Riboflavin synthase domain-like"/>
    <property type="match status" value="1"/>
</dbReference>
<dbReference type="Pfam" id="PF01794">
    <property type="entry name" value="Ferric_reduct"/>
    <property type="match status" value="1"/>
</dbReference>
<sequence>MRRATNLPGIIISLAFSLAPVTFWLTQKPLNQRFGNFILNATSTGQILGLVGLSMFAVSLIISSRLKIIDSLFGGMNRAYIIHHIFGSVALILLLFHPLLLAAAFFPVSWHRSALLLLPGTDWAINLGITAQLLLISLLLLTVYRELPYHLWRATHKFLGLTFFIGGLHSLFVTSDTSVNLPLRYYLITLSVTALLLHLYRTVFGRFFVPRFRYTVQKVNSLENHIVELELIPKNPDRVLRFLPGQFMFIQFLSPRLGESHPFSILSNSGNPLILAVKSLGDYTNRLRDIPIGGQALVEGPFGRFISANYPYPQIWIAGGIGITPFISMAEGLTVPASVDLYYVIKDPGEAVYLGVLQKLASQKSGFRIFPHFSKNQGRFTAETIISNSPVSDKEIFLCGPPPMMHSLRLQLNKLGIRNSHIHSEEFSLD</sequence>
<dbReference type="GO" id="GO:0016020">
    <property type="term" value="C:membrane"/>
    <property type="evidence" value="ECO:0007669"/>
    <property type="project" value="UniProtKB-SubCell"/>
</dbReference>
<evidence type="ECO:0000256" key="4">
    <source>
        <dbReference type="ARBA" id="ARBA00022692"/>
    </source>
</evidence>
<evidence type="ECO:0000256" key="11">
    <source>
        <dbReference type="ARBA" id="ARBA00023014"/>
    </source>
</evidence>
<feature type="transmembrane region" description="Helical" evidence="13">
    <location>
        <begin position="185"/>
        <end position="204"/>
    </location>
</feature>
<dbReference type="PANTHER" id="PTHR47354:SF8">
    <property type="entry name" value="1,2-PHENYLACETYL-COA EPOXIDASE, SUBUNIT E"/>
    <property type="match status" value="1"/>
</dbReference>
<evidence type="ECO:0000256" key="3">
    <source>
        <dbReference type="ARBA" id="ARBA00022630"/>
    </source>
</evidence>
<dbReference type="Pfam" id="PF08022">
    <property type="entry name" value="FAD_binding_8"/>
    <property type="match status" value="1"/>
</dbReference>
<evidence type="ECO:0000259" key="14">
    <source>
        <dbReference type="PROSITE" id="PS51384"/>
    </source>
</evidence>
<evidence type="ECO:0000256" key="2">
    <source>
        <dbReference type="ARBA" id="ARBA00004141"/>
    </source>
</evidence>
<evidence type="ECO:0000256" key="12">
    <source>
        <dbReference type="ARBA" id="ARBA00023136"/>
    </source>
</evidence>
<dbReference type="InterPro" id="IPR050415">
    <property type="entry name" value="MRET"/>
</dbReference>
<comment type="caution">
    <text evidence="15">The sequence shown here is derived from an EMBL/GenBank/DDBJ whole genome shotgun (WGS) entry which is preliminary data.</text>
</comment>
<dbReference type="AlphaFoldDB" id="A0A0G1RDU8"/>
<evidence type="ECO:0000256" key="1">
    <source>
        <dbReference type="ARBA" id="ARBA00001974"/>
    </source>
</evidence>
<proteinExistence type="predicted"/>
<dbReference type="CDD" id="cd06198">
    <property type="entry name" value="FNR_like_3"/>
    <property type="match status" value="1"/>
</dbReference>
<dbReference type="InterPro" id="IPR017938">
    <property type="entry name" value="Riboflavin_synthase-like_b-brl"/>
</dbReference>
<keyword evidence="7" id="KW-0274">FAD</keyword>
<feature type="domain" description="FAD-binding FR-type" evidence="14">
    <location>
        <begin position="209"/>
        <end position="308"/>
    </location>
</feature>
<keyword evidence="10" id="KW-0408">Iron</keyword>
<feature type="transmembrane region" description="Helical" evidence="13">
    <location>
        <begin position="156"/>
        <end position="173"/>
    </location>
</feature>
<comment type="subcellular location">
    <subcellularLocation>
        <location evidence="2">Membrane</location>
        <topology evidence="2">Multi-pass membrane protein</topology>
    </subcellularLocation>
</comment>
<accession>A0A0G1RDU8</accession>
<dbReference type="Proteomes" id="UP000034607">
    <property type="component" value="Unassembled WGS sequence"/>
</dbReference>
<evidence type="ECO:0000256" key="9">
    <source>
        <dbReference type="ARBA" id="ARBA00023002"/>
    </source>
</evidence>
<keyword evidence="3" id="KW-0285">Flavoprotein</keyword>
<dbReference type="GO" id="GO:0016491">
    <property type="term" value="F:oxidoreductase activity"/>
    <property type="evidence" value="ECO:0007669"/>
    <property type="project" value="UniProtKB-KW"/>
</dbReference>
<evidence type="ECO:0000256" key="10">
    <source>
        <dbReference type="ARBA" id="ARBA00023004"/>
    </source>
</evidence>
<organism evidence="15 16">
    <name type="scientific">Candidatus Amesbacteria bacterium GW2011_GWA2_47_11</name>
    <dbReference type="NCBI Taxonomy" id="1618357"/>
    <lineage>
        <taxon>Bacteria</taxon>
        <taxon>Candidatus Amesiibacteriota</taxon>
    </lineage>
</organism>
<feature type="transmembrane region" description="Helical" evidence="13">
    <location>
        <begin position="7"/>
        <end position="27"/>
    </location>
</feature>
<evidence type="ECO:0000313" key="15">
    <source>
        <dbReference type="EMBL" id="KKU55321.1"/>
    </source>
</evidence>
<evidence type="ECO:0000256" key="8">
    <source>
        <dbReference type="ARBA" id="ARBA00022989"/>
    </source>
</evidence>
<dbReference type="EMBL" id="LCNM01000022">
    <property type="protein sequence ID" value="KKU55321.1"/>
    <property type="molecule type" value="Genomic_DNA"/>
</dbReference>
<dbReference type="Pfam" id="PF00175">
    <property type="entry name" value="NAD_binding_1"/>
    <property type="match status" value="1"/>
</dbReference>
<keyword evidence="12 13" id="KW-0472">Membrane</keyword>